<dbReference type="Proteomes" id="UP000008144">
    <property type="component" value="Chromosome 2"/>
</dbReference>
<accession>F6U144</accession>
<dbReference type="AlphaFoldDB" id="F6U144"/>
<evidence type="ECO:0000256" key="1">
    <source>
        <dbReference type="ARBA" id="ARBA00004370"/>
    </source>
</evidence>
<dbReference type="FunFam" id="2.60.40.10:FF:003770">
    <property type="match status" value="1"/>
</dbReference>
<dbReference type="InterPro" id="IPR035986">
    <property type="entry name" value="PKD_dom_sf"/>
</dbReference>
<dbReference type="SMART" id="SM00089">
    <property type="entry name" value="PKD"/>
    <property type="match status" value="5"/>
</dbReference>
<evidence type="ECO:0000313" key="9">
    <source>
        <dbReference type="Ensembl" id="ENSCINP00000001650.3"/>
    </source>
</evidence>
<dbReference type="PANTHER" id="PTHR46182:SF2">
    <property type="entry name" value="FI19480P1"/>
    <property type="match status" value="1"/>
</dbReference>
<dbReference type="FunFam" id="2.60.40.10:FF:000061">
    <property type="entry name" value="Dyslexia-associated protein KIAA0319 homolog"/>
    <property type="match status" value="2"/>
</dbReference>
<keyword evidence="10" id="KW-1185">Reference proteome</keyword>
<feature type="domain" description="PKD/Chitinase" evidence="8">
    <location>
        <begin position="202"/>
        <end position="290"/>
    </location>
</feature>
<feature type="region of interest" description="Disordered" evidence="6">
    <location>
        <begin position="315"/>
        <end position="334"/>
    </location>
</feature>
<dbReference type="Ensembl" id="ENSCINT00000001650.3">
    <property type="protein sequence ID" value="ENSCINP00000001650.3"/>
    <property type="gene ID" value="ENSCING00000000910.3"/>
</dbReference>
<feature type="domain" description="PKD/Chitinase" evidence="8">
    <location>
        <begin position="101"/>
        <end position="194"/>
    </location>
</feature>
<dbReference type="SUPFAM" id="SSF49299">
    <property type="entry name" value="PKD domain"/>
    <property type="match status" value="4"/>
</dbReference>
<evidence type="ECO:0000259" key="8">
    <source>
        <dbReference type="SMART" id="SM00089"/>
    </source>
</evidence>
<reference evidence="10" key="1">
    <citation type="journal article" date="2002" name="Science">
        <title>The draft genome of Ciona intestinalis: insights into chordate and vertebrate origins.</title>
        <authorList>
            <person name="Dehal P."/>
            <person name="Satou Y."/>
            <person name="Campbell R.K."/>
            <person name="Chapman J."/>
            <person name="Degnan B."/>
            <person name="De Tomaso A."/>
            <person name="Davidson B."/>
            <person name="Di Gregorio A."/>
            <person name="Gelpke M."/>
            <person name="Goodstein D.M."/>
            <person name="Harafuji N."/>
            <person name="Hastings K.E."/>
            <person name="Ho I."/>
            <person name="Hotta K."/>
            <person name="Huang W."/>
            <person name="Kawashima T."/>
            <person name="Lemaire P."/>
            <person name="Martinez D."/>
            <person name="Meinertzhagen I.A."/>
            <person name="Necula S."/>
            <person name="Nonaka M."/>
            <person name="Putnam N."/>
            <person name="Rash S."/>
            <person name="Saiga H."/>
            <person name="Satake M."/>
            <person name="Terry A."/>
            <person name="Yamada L."/>
            <person name="Wang H.G."/>
            <person name="Awazu S."/>
            <person name="Azumi K."/>
            <person name="Boore J."/>
            <person name="Branno M."/>
            <person name="Chin-Bow S."/>
            <person name="DeSantis R."/>
            <person name="Doyle S."/>
            <person name="Francino P."/>
            <person name="Keys D.N."/>
            <person name="Haga S."/>
            <person name="Hayashi H."/>
            <person name="Hino K."/>
            <person name="Imai K.S."/>
            <person name="Inaba K."/>
            <person name="Kano S."/>
            <person name="Kobayashi K."/>
            <person name="Kobayashi M."/>
            <person name="Lee B.I."/>
            <person name="Makabe K.W."/>
            <person name="Manohar C."/>
            <person name="Matassi G."/>
            <person name="Medina M."/>
            <person name="Mochizuki Y."/>
            <person name="Mount S."/>
            <person name="Morishita T."/>
            <person name="Miura S."/>
            <person name="Nakayama A."/>
            <person name="Nishizaka S."/>
            <person name="Nomoto H."/>
            <person name="Ohta F."/>
            <person name="Oishi K."/>
            <person name="Rigoutsos I."/>
            <person name="Sano M."/>
            <person name="Sasaki A."/>
            <person name="Sasakura Y."/>
            <person name="Shoguchi E."/>
            <person name="Shin-i T."/>
            <person name="Spagnuolo A."/>
            <person name="Stainier D."/>
            <person name="Suzuki M.M."/>
            <person name="Tassy O."/>
            <person name="Takatori N."/>
            <person name="Tokuoka M."/>
            <person name="Yagi K."/>
            <person name="Yoshizaki F."/>
            <person name="Wada S."/>
            <person name="Zhang C."/>
            <person name="Hyatt P.D."/>
            <person name="Larimer F."/>
            <person name="Detter C."/>
            <person name="Doggett N."/>
            <person name="Glavina T."/>
            <person name="Hawkins T."/>
            <person name="Richardson P."/>
            <person name="Lucas S."/>
            <person name="Kohara Y."/>
            <person name="Levine M."/>
            <person name="Satoh N."/>
            <person name="Rokhsar D.S."/>
        </authorList>
    </citation>
    <scope>NUCLEOTIDE SEQUENCE [LARGE SCALE GENOMIC DNA]</scope>
</reference>
<feature type="domain" description="PKD/Chitinase" evidence="8">
    <location>
        <begin position="4"/>
        <end position="93"/>
    </location>
</feature>
<evidence type="ECO:0000256" key="5">
    <source>
        <dbReference type="ARBA" id="ARBA00023180"/>
    </source>
</evidence>
<dbReference type="STRING" id="7719.ENSCINP00000001650"/>
<keyword evidence="3 7" id="KW-1133">Transmembrane helix</keyword>
<keyword evidence="2 7" id="KW-0812">Transmembrane</keyword>
<feature type="transmembrane region" description="Helical" evidence="7">
    <location>
        <begin position="633"/>
        <end position="659"/>
    </location>
</feature>
<name>F6U144_CIOIN</name>
<dbReference type="FunFam" id="2.60.40.10:FF:004663">
    <property type="match status" value="1"/>
</dbReference>
<feature type="domain" description="PKD/Chitinase" evidence="8">
    <location>
        <begin position="305"/>
        <end position="390"/>
    </location>
</feature>
<dbReference type="InterPro" id="IPR013783">
    <property type="entry name" value="Ig-like_fold"/>
</dbReference>
<dbReference type="HOGENOM" id="CLU_009448_1_1_1"/>
<evidence type="ECO:0000256" key="6">
    <source>
        <dbReference type="SAM" id="MobiDB-lite"/>
    </source>
</evidence>
<dbReference type="InterPro" id="IPR022409">
    <property type="entry name" value="PKD/Chitinase_dom"/>
</dbReference>
<reference evidence="9" key="4">
    <citation type="submission" date="2025-09" db="UniProtKB">
        <authorList>
            <consortium name="Ensembl"/>
        </authorList>
    </citation>
    <scope>IDENTIFICATION</scope>
</reference>
<dbReference type="Gene3D" id="2.60.40.10">
    <property type="entry name" value="Immunoglobulins"/>
    <property type="match status" value="5"/>
</dbReference>
<sequence length="789" mass="87252">REIVVIVSGNKEIQLPQDKVELTAQAVGNPVVGFEYKWKLIDNPIDFDGMQAGKQDSTLKLSSLTAGKYKFKVIATDLNRYGEAFVNVTVLEAPRINQPPLAVITPSSDQILTLPNDATVLDGSKSSDDDGIVSYHWKLVEGPLQSDEGENTLQDGRILKLEHLIAGSYTYKLTVTDTDGRTNSTIAHILVNKKIDNKPIANAGIQQLITLPQDSAVLCGNGSKDDWGIESYEWSLSPDSPKQVVDLQDSRSECLLLSNLEVGEYKFQLVVTDSAKQSDTATVSVIVHPESNHPPVANAGTAQEIISPLAQDEESSEATLNGTMSSDDKGITSSEWLQTSGPATTIVEPGKLVTKVFGLTKAGTYEFKLTVHDSGGLEDSDTVNIVITPASTEKPPRINIGNDLHLTLPDNAVTLDGSRVVDDYGIQSFLWELDPSSPAAGHILNNTDQTAVLQMSGLVEGKYKFKLTVKNKRGREASKEVNVIVAQNPSLNYLVELHIAQPVKTFTFAQLQKVIEQVQLYLELSGKPEVIVHSVYPIHSTGHIVVLFTAKRPDRTFLSAINVVETLNSKFGSSSTVSDVEVLLVDTYICENKCSNHGKCHSGSKQCQCDVFWMQDFLRVYFGDGKRNCDWSILYVVIVILIIIIGVCLLLYFITCFFIRRKQNRVSKKKNYILLENGKSSSKNNSNGYKHGYKKTGRNKTTSLMRSMTSSSNEDQTVFEKRKLINKPKGRRLKNSNHKMNQVKERKTLVELQDELLDKDNSDNSFDGFGLDGDHQMTLDQNDFAKEIL</sequence>
<reference evidence="9" key="3">
    <citation type="submission" date="2025-08" db="UniProtKB">
        <authorList>
            <consortium name="Ensembl"/>
        </authorList>
    </citation>
    <scope>IDENTIFICATION</scope>
</reference>
<dbReference type="GO" id="GO:0016020">
    <property type="term" value="C:membrane"/>
    <property type="evidence" value="ECO:0000318"/>
    <property type="project" value="GO_Central"/>
</dbReference>
<protein>
    <recommendedName>
        <fullName evidence="8">PKD/Chitinase domain-containing protein</fullName>
    </recommendedName>
</protein>
<evidence type="ECO:0000313" key="10">
    <source>
        <dbReference type="Proteomes" id="UP000008144"/>
    </source>
</evidence>
<dbReference type="CDD" id="cd00146">
    <property type="entry name" value="PKD"/>
    <property type="match status" value="1"/>
</dbReference>
<dbReference type="Pfam" id="PF22352">
    <property type="entry name" value="K319L-like_PKD"/>
    <property type="match status" value="5"/>
</dbReference>
<evidence type="ECO:0000256" key="2">
    <source>
        <dbReference type="ARBA" id="ARBA00022692"/>
    </source>
</evidence>
<keyword evidence="5" id="KW-0325">Glycoprotein</keyword>
<proteinExistence type="predicted"/>
<dbReference type="GO" id="GO:0031410">
    <property type="term" value="C:cytoplasmic vesicle"/>
    <property type="evidence" value="ECO:0000318"/>
    <property type="project" value="GO_Central"/>
</dbReference>
<dbReference type="OMA" id="AYVIPDE"/>
<reference evidence="9" key="2">
    <citation type="journal article" date="2008" name="Genome Biol.">
        <title>Improved genome assembly and evidence-based global gene model set for the chordate Ciona intestinalis: new insight into intron and operon populations.</title>
        <authorList>
            <person name="Satou Y."/>
            <person name="Mineta K."/>
            <person name="Ogasawara M."/>
            <person name="Sasakura Y."/>
            <person name="Shoguchi E."/>
            <person name="Ueno K."/>
            <person name="Yamada L."/>
            <person name="Matsumoto J."/>
            <person name="Wasserscheid J."/>
            <person name="Dewar K."/>
            <person name="Wiley G.B."/>
            <person name="Macmil S.L."/>
            <person name="Roe B.A."/>
            <person name="Zeller R.W."/>
            <person name="Hastings K.E."/>
            <person name="Lemaire P."/>
            <person name="Lindquist E."/>
            <person name="Endo T."/>
            <person name="Hotta K."/>
            <person name="Inaba K."/>
        </authorList>
    </citation>
    <scope>NUCLEOTIDE SEQUENCE [LARGE SCALE GENOMIC DNA]</scope>
    <source>
        <strain evidence="9">wild type</strain>
    </source>
</reference>
<dbReference type="InterPro" id="IPR029865">
    <property type="entry name" value="KIAA0319-like"/>
</dbReference>
<dbReference type="InParanoid" id="F6U144"/>
<dbReference type="FunCoup" id="F6U144">
    <property type="interactions" value="48"/>
</dbReference>
<dbReference type="PANTHER" id="PTHR46182">
    <property type="entry name" value="FI19480P1"/>
    <property type="match status" value="1"/>
</dbReference>
<comment type="subcellular location">
    <subcellularLocation>
        <location evidence="1">Membrane</location>
    </subcellularLocation>
</comment>
<feature type="domain" description="PKD/Chitinase" evidence="8">
    <location>
        <begin position="397"/>
        <end position="488"/>
    </location>
</feature>
<evidence type="ECO:0000256" key="3">
    <source>
        <dbReference type="ARBA" id="ARBA00022989"/>
    </source>
</evidence>
<dbReference type="GO" id="GO:0001764">
    <property type="term" value="P:neuron migration"/>
    <property type="evidence" value="ECO:0000318"/>
    <property type="project" value="GO_Central"/>
</dbReference>
<dbReference type="FunFam" id="2.60.40.10:FF:000257">
    <property type="entry name" value="Dyslexia-associated protein KIAA0319-like"/>
    <property type="match status" value="1"/>
</dbReference>
<evidence type="ECO:0000256" key="7">
    <source>
        <dbReference type="SAM" id="Phobius"/>
    </source>
</evidence>
<feature type="compositionally biased region" description="Polar residues" evidence="6">
    <location>
        <begin position="317"/>
        <end position="334"/>
    </location>
</feature>
<organism evidence="9 10">
    <name type="scientific">Ciona intestinalis</name>
    <name type="common">Transparent sea squirt</name>
    <name type="synonym">Ascidia intestinalis</name>
    <dbReference type="NCBI Taxonomy" id="7719"/>
    <lineage>
        <taxon>Eukaryota</taxon>
        <taxon>Metazoa</taxon>
        <taxon>Chordata</taxon>
        <taxon>Tunicata</taxon>
        <taxon>Ascidiacea</taxon>
        <taxon>Phlebobranchia</taxon>
        <taxon>Cionidae</taxon>
        <taxon>Ciona</taxon>
    </lineage>
</organism>
<keyword evidence="4 7" id="KW-0472">Membrane</keyword>
<evidence type="ECO:0000256" key="4">
    <source>
        <dbReference type="ARBA" id="ARBA00023136"/>
    </source>
</evidence>
<dbReference type="EMBL" id="EAAA01001358">
    <property type="status" value="NOT_ANNOTATED_CDS"/>
    <property type="molecule type" value="Genomic_DNA"/>
</dbReference>
<dbReference type="GeneTree" id="ENSGT00940000171228"/>